<proteinExistence type="predicted"/>
<evidence type="ECO:0000313" key="2">
    <source>
        <dbReference type="Proteomes" id="UP000887578"/>
    </source>
</evidence>
<accession>A0A914Q4C5</accession>
<organism evidence="2 3">
    <name type="scientific">Panagrolaimus davidi</name>
    <dbReference type="NCBI Taxonomy" id="227884"/>
    <lineage>
        <taxon>Eukaryota</taxon>
        <taxon>Metazoa</taxon>
        <taxon>Ecdysozoa</taxon>
        <taxon>Nematoda</taxon>
        <taxon>Chromadorea</taxon>
        <taxon>Rhabditida</taxon>
        <taxon>Tylenchina</taxon>
        <taxon>Panagrolaimomorpha</taxon>
        <taxon>Panagrolaimoidea</taxon>
        <taxon>Panagrolaimidae</taxon>
        <taxon>Panagrolaimus</taxon>
    </lineage>
</organism>
<dbReference type="WBParaSite" id="PDA_v2.g26193.t1">
    <property type="protein sequence ID" value="PDA_v2.g26193.t1"/>
    <property type="gene ID" value="PDA_v2.g26193"/>
</dbReference>
<protein>
    <submittedName>
        <fullName evidence="3">Uncharacterized protein</fullName>
    </submittedName>
</protein>
<feature type="chain" id="PRO_5036880118" evidence="1">
    <location>
        <begin position="17"/>
        <end position="118"/>
    </location>
</feature>
<feature type="signal peptide" evidence="1">
    <location>
        <begin position="1"/>
        <end position="16"/>
    </location>
</feature>
<name>A0A914Q4C5_9BILA</name>
<reference evidence="3" key="1">
    <citation type="submission" date="2022-11" db="UniProtKB">
        <authorList>
            <consortium name="WormBaseParasite"/>
        </authorList>
    </citation>
    <scope>IDENTIFICATION</scope>
</reference>
<sequence length="118" mass="13711">MKKFYFLLFFIAGLSAIEYHGDQRHWTIVDADGKTSIALHLLNEKVDLIFPCDKSFHDITSDMKMYSPSGNVKCQNTTNTLKFMLLFDDQNHIRGETKMTVDIDGQKLPNFRVFMLQE</sequence>
<evidence type="ECO:0000256" key="1">
    <source>
        <dbReference type="SAM" id="SignalP"/>
    </source>
</evidence>
<evidence type="ECO:0000313" key="3">
    <source>
        <dbReference type="WBParaSite" id="PDA_v2.g26193.t1"/>
    </source>
</evidence>
<keyword evidence="2" id="KW-1185">Reference proteome</keyword>
<keyword evidence="1" id="KW-0732">Signal</keyword>
<dbReference type="AlphaFoldDB" id="A0A914Q4C5"/>
<dbReference type="Proteomes" id="UP000887578">
    <property type="component" value="Unplaced"/>
</dbReference>